<reference evidence="6" key="1">
    <citation type="submission" date="2023-06" db="EMBL/GenBank/DDBJ databases">
        <title>Genome-scale phylogeny and comparative genomics of the fungal order Sordariales.</title>
        <authorList>
            <consortium name="Lawrence Berkeley National Laboratory"/>
            <person name="Hensen N."/>
            <person name="Bonometti L."/>
            <person name="Westerberg I."/>
            <person name="Brannstrom I.O."/>
            <person name="Guillou S."/>
            <person name="Cros-Aarteil S."/>
            <person name="Calhoun S."/>
            <person name="Haridas S."/>
            <person name="Kuo A."/>
            <person name="Mondo S."/>
            <person name="Pangilinan J."/>
            <person name="Riley R."/>
            <person name="Labutti K."/>
            <person name="Andreopoulos B."/>
            <person name="Lipzen A."/>
            <person name="Chen C."/>
            <person name="Yanf M."/>
            <person name="Daum C."/>
            <person name="Ng V."/>
            <person name="Clum A."/>
            <person name="Steindorff A."/>
            <person name="Ohm R."/>
            <person name="Martin F."/>
            <person name="Silar P."/>
            <person name="Natvig D."/>
            <person name="Lalanne C."/>
            <person name="Gautier V."/>
            <person name="Ament-Velasquez S.L."/>
            <person name="Kruys A."/>
            <person name="Hutchinson M.I."/>
            <person name="Powell A.J."/>
            <person name="Barry K."/>
            <person name="Miller A.N."/>
            <person name="Grigoriev I.V."/>
            <person name="Debuchy R."/>
            <person name="Gladieux P."/>
            <person name="Thoren M.H."/>
            <person name="Johannesson H."/>
        </authorList>
    </citation>
    <scope>NUCLEOTIDE SEQUENCE</scope>
    <source>
        <strain evidence="6">8032-3</strain>
    </source>
</reference>
<dbReference type="SUPFAM" id="SSF52283">
    <property type="entry name" value="Formate/glycerate dehydrogenase catalytic domain-like"/>
    <property type="match status" value="1"/>
</dbReference>
<dbReference type="InterPro" id="IPR050223">
    <property type="entry name" value="D-isomer_2-hydroxyacid_DH"/>
</dbReference>
<feature type="compositionally biased region" description="Low complexity" evidence="3">
    <location>
        <begin position="15"/>
        <end position="26"/>
    </location>
</feature>
<dbReference type="RefSeq" id="XP_060278402.1">
    <property type="nucleotide sequence ID" value="XM_060432134.1"/>
</dbReference>
<dbReference type="PANTHER" id="PTHR10996">
    <property type="entry name" value="2-HYDROXYACID DEHYDROGENASE-RELATED"/>
    <property type="match status" value="1"/>
</dbReference>
<evidence type="ECO:0000256" key="1">
    <source>
        <dbReference type="ARBA" id="ARBA00023002"/>
    </source>
</evidence>
<name>A0AAJ0BPP0_9PEZI</name>
<comment type="caution">
    <text evidence="6">The sequence shown here is derived from an EMBL/GenBank/DDBJ whole genome shotgun (WGS) entry which is preliminary data.</text>
</comment>
<feature type="region of interest" description="Disordered" evidence="3">
    <location>
        <begin position="1"/>
        <end position="51"/>
    </location>
</feature>
<accession>A0AAJ0BPP0</accession>
<dbReference type="GO" id="GO:0005829">
    <property type="term" value="C:cytosol"/>
    <property type="evidence" value="ECO:0007669"/>
    <property type="project" value="TreeGrafter"/>
</dbReference>
<evidence type="ECO:0000259" key="4">
    <source>
        <dbReference type="Pfam" id="PF00389"/>
    </source>
</evidence>
<dbReference type="Pfam" id="PF00389">
    <property type="entry name" value="2-Hacid_dh"/>
    <property type="match status" value="1"/>
</dbReference>
<proteinExistence type="inferred from homology"/>
<dbReference type="PANTHER" id="PTHR10996:SF281">
    <property type="entry name" value="D-ISOMER SPECIFIC 2-HYDROXYACID DEHYDROGENASE NAD-BINDING DOMAIN-CONTAINING PROTEIN-RELATED"/>
    <property type="match status" value="1"/>
</dbReference>
<dbReference type="CDD" id="cd12168">
    <property type="entry name" value="Mand_dh_like"/>
    <property type="match status" value="1"/>
</dbReference>
<keyword evidence="1 2" id="KW-0560">Oxidoreductase</keyword>
<dbReference type="GO" id="GO:0051287">
    <property type="term" value="F:NAD binding"/>
    <property type="evidence" value="ECO:0007669"/>
    <property type="project" value="InterPro"/>
</dbReference>
<sequence length="429" mass="45119">MAEPTNTPMLPSTPVPGGTPRSGSPSPAIPSLTPDGSTVTLPVRSRRPAPAEGRPVVLHIGDPVKYNPETYAAFSAAFEVVRPAAAERERGEFARALRERRWGDFHAIFRPFWGTGGEMGRWDAELIDLLPGSVRVFASAGAGFDWADTELLGEKGILYCNSGLAAAEAVADFAVAMIISTFRHLPWCMGAATVPPNPTSSSSNDADDADAQAQQHRIFQACHAQATAASHNLRGHSLGLVGLGNIGIHIAAKLGCPAFGMRVRYFDVAGRRPAAVEAELRATFHDSLESLLGASDCVVLCTPALPGGEALVTAEVLAMFRPGARFVNVARGSLVDEEALADALESGRIAAAALDVHAREPRVNPRLVRLAGLGAGTAPGRVMLTCHNAGGTVETHVGFEELSMRNIMAVLEGGEAITPVNAHLVKRKG</sequence>
<protein>
    <submittedName>
        <fullName evidence="6">D-isomer specific 2-hydroxyacid dehydrogenase</fullName>
    </submittedName>
</protein>
<dbReference type="GeneID" id="85315321"/>
<keyword evidence="7" id="KW-1185">Reference proteome</keyword>
<dbReference type="SUPFAM" id="SSF51735">
    <property type="entry name" value="NAD(P)-binding Rossmann-fold domains"/>
    <property type="match status" value="1"/>
</dbReference>
<dbReference type="Pfam" id="PF02826">
    <property type="entry name" value="2-Hacid_dh_C"/>
    <property type="match status" value="1"/>
</dbReference>
<dbReference type="InterPro" id="IPR036291">
    <property type="entry name" value="NAD(P)-bd_dom_sf"/>
</dbReference>
<dbReference type="PROSITE" id="PS00671">
    <property type="entry name" value="D_2_HYDROXYACID_DH_3"/>
    <property type="match status" value="1"/>
</dbReference>
<dbReference type="EMBL" id="MU839041">
    <property type="protein sequence ID" value="KAK1762189.1"/>
    <property type="molecule type" value="Genomic_DNA"/>
</dbReference>
<dbReference type="InterPro" id="IPR006139">
    <property type="entry name" value="D-isomer_2_OHA_DH_cat_dom"/>
</dbReference>
<comment type="similarity">
    <text evidence="2">Belongs to the D-isomer specific 2-hydroxyacid dehydrogenase family.</text>
</comment>
<evidence type="ECO:0000256" key="3">
    <source>
        <dbReference type="SAM" id="MobiDB-lite"/>
    </source>
</evidence>
<dbReference type="GO" id="GO:0030267">
    <property type="term" value="F:glyoxylate reductase (NADPH) activity"/>
    <property type="evidence" value="ECO:0007669"/>
    <property type="project" value="TreeGrafter"/>
</dbReference>
<evidence type="ECO:0000256" key="2">
    <source>
        <dbReference type="RuleBase" id="RU003719"/>
    </source>
</evidence>
<dbReference type="InterPro" id="IPR029753">
    <property type="entry name" value="D-isomer_DH_CS"/>
</dbReference>
<evidence type="ECO:0000313" key="7">
    <source>
        <dbReference type="Proteomes" id="UP001244011"/>
    </source>
</evidence>
<dbReference type="AlphaFoldDB" id="A0AAJ0BPP0"/>
<dbReference type="GO" id="GO:0016618">
    <property type="term" value="F:hydroxypyruvate reductase [NAD(P)H] activity"/>
    <property type="evidence" value="ECO:0007669"/>
    <property type="project" value="TreeGrafter"/>
</dbReference>
<dbReference type="InterPro" id="IPR006140">
    <property type="entry name" value="D-isomer_DH_NAD-bd"/>
</dbReference>
<dbReference type="Proteomes" id="UP001244011">
    <property type="component" value="Unassembled WGS sequence"/>
</dbReference>
<evidence type="ECO:0000313" key="6">
    <source>
        <dbReference type="EMBL" id="KAK1762189.1"/>
    </source>
</evidence>
<evidence type="ECO:0000259" key="5">
    <source>
        <dbReference type="Pfam" id="PF02826"/>
    </source>
</evidence>
<feature type="domain" description="D-isomer specific 2-hydroxyacid dehydrogenase NAD-binding" evidence="5">
    <location>
        <begin position="207"/>
        <end position="368"/>
    </location>
</feature>
<feature type="compositionally biased region" description="Polar residues" evidence="3">
    <location>
        <begin position="1"/>
        <end position="10"/>
    </location>
</feature>
<feature type="domain" description="D-isomer specific 2-hydroxyacid dehydrogenase catalytic" evidence="4">
    <location>
        <begin position="122"/>
        <end position="421"/>
    </location>
</feature>
<gene>
    <name evidence="6" type="ORF">QBC33DRAFT_601990</name>
</gene>
<organism evidence="6 7">
    <name type="scientific">Phialemonium atrogriseum</name>
    <dbReference type="NCBI Taxonomy" id="1093897"/>
    <lineage>
        <taxon>Eukaryota</taxon>
        <taxon>Fungi</taxon>
        <taxon>Dikarya</taxon>
        <taxon>Ascomycota</taxon>
        <taxon>Pezizomycotina</taxon>
        <taxon>Sordariomycetes</taxon>
        <taxon>Sordariomycetidae</taxon>
        <taxon>Cephalothecales</taxon>
        <taxon>Cephalothecaceae</taxon>
        <taxon>Phialemonium</taxon>
    </lineage>
</organism>
<dbReference type="Gene3D" id="3.40.50.720">
    <property type="entry name" value="NAD(P)-binding Rossmann-like Domain"/>
    <property type="match status" value="2"/>
</dbReference>